<evidence type="ECO:0000256" key="3">
    <source>
        <dbReference type="ARBA" id="ARBA00023125"/>
    </source>
</evidence>
<dbReference type="Pfam" id="PF01420">
    <property type="entry name" value="Methylase_S"/>
    <property type="match status" value="2"/>
</dbReference>
<name>A0ABP8NGC0_9BACT</name>
<keyword evidence="2" id="KW-0680">Restriction system</keyword>
<comment type="caution">
    <text evidence="5">The sequence shown here is derived from an EMBL/GenBank/DDBJ whole genome shotgun (WGS) entry which is preliminary data.</text>
</comment>
<dbReference type="Proteomes" id="UP001500067">
    <property type="component" value="Unassembled WGS sequence"/>
</dbReference>
<dbReference type="Gene3D" id="1.10.287.1120">
    <property type="entry name" value="Bipartite methylase S protein"/>
    <property type="match status" value="1"/>
</dbReference>
<evidence type="ECO:0000313" key="6">
    <source>
        <dbReference type="Proteomes" id="UP001500067"/>
    </source>
</evidence>
<keyword evidence="5" id="KW-0378">Hydrolase</keyword>
<sequence length="392" mass="45057">MRFPGFKDKWKEKAIENMAEISSGGTPSRTNASYWNGNIPWVSTSLIDFNIIHYTDERITEEGLKKSSAKLFPKGSLLMAMYGQGKTRGKVAVLGIEASTNQACASIIPNSNYIDSLFLFQNLSKRYEEIRELSNQGGQQNLSGTIIKGIRVKFPTLPEQKKIAAFLTLIDERIETQNKIIEKLESLSKAFKVNVFNRRLQFKDDDGNDFADWNWKLGNTLFENVSDKNHNSDLPILAITQEHGAIPRHMIDYNISVSDKSIESYKVVQKGDFIISLRSFQGGIEFSNYEGICSPAYIVLRPIREVNPNFFRLYFKTTGYIKRLTRNLEGIRDGKMISFKYFSEVTLPTPSIEEQTKITNFLSFIERKIETERNVLARYENQKYYLLQTMFI</sequence>
<keyword evidence="6" id="KW-1185">Reference proteome</keyword>
<gene>
    <name evidence="5" type="ORF">GCM10023093_21730</name>
</gene>
<feature type="domain" description="Type I restriction modification DNA specificity" evidence="4">
    <location>
        <begin position="218"/>
        <end position="376"/>
    </location>
</feature>
<dbReference type="Gene3D" id="3.90.220.20">
    <property type="entry name" value="DNA methylase specificity domains"/>
    <property type="match status" value="2"/>
</dbReference>
<dbReference type="InterPro" id="IPR000055">
    <property type="entry name" value="Restrct_endonuc_typeI_TRD"/>
</dbReference>
<keyword evidence="3" id="KW-0238">DNA-binding</keyword>
<keyword evidence="5" id="KW-0540">Nuclease</keyword>
<reference evidence="6" key="1">
    <citation type="journal article" date="2019" name="Int. J. Syst. Evol. Microbiol.">
        <title>The Global Catalogue of Microorganisms (GCM) 10K type strain sequencing project: providing services to taxonomists for standard genome sequencing and annotation.</title>
        <authorList>
            <consortium name="The Broad Institute Genomics Platform"/>
            <consortium name="The Broad Institute Genome Sequencing Center for Infectious Disease"/>
            <person name="Wu L."/>
            <person name="Ma J."/>
        </authorList>
    </citation>
    <scope>NUCLEOTIDE SEQUENCE [LARGE SCALE GENOMIC DNA]</scope>
    <source>
        <strain evidence="6">JCM 32105</strain>
    </source>
</reference>
<organism evidence="5 6">
    <name type="scientific">Nemorincola caseinilytica</name>
    <dbReference type="NCBI Taxonomy" id="2054315"/>
    <lineage>
        <taxon>Bacteria</taxon>
        <taxon>Pseudomonadati</taxon>
        <taxon>Bacteroidota</taxon>
        <taxon>Chitinophagia</taxon>
        <taxon>Chitinophagales</taxon>
        <taxon>Chitinophagaceae</taxon>
        <taxon>Nemorincola</taxon>
    </lineage>
</organism>
<evidence type="ECO:0000259" key="4">
    <source>
        <dbReference type="Pfam" id="PF01420"/>
    </source>
</evidence>
<dbReference type="RefSeq" id="WP_345082985.1">
    <property type="nucleotide sequence ID" value="NZ_BAABFA010000014.1"/>
</dbReference>
<dbReference type="PANTHER" id="PTHR30408">
    <property type="entry name" value="TYPE-1 RESTRICTION ENZYME ECOKI SPECIFICITY PROTEIN"/>
    <property type="match status" value="1"/>
</dbReference>
<protein>
    <submittedName>
        <fullName evidence="5">Restriction endonuclease subunit S</fullName>
    </submittedName>
</protein>
<dbReference type="GO" id="GO:0004519">
    <property type="term" value="F:endonuclease activity"/>
    <property type="evidence" value="ECO:0007669"/>
    <property type="project" value="UniProtKB-KW"/>
</dbReference>
<feature type="domain" description="Type I restriction modification DNA specificity" evidence="4">
    <location>
        <begin position="8"/>
        <end position="185"/>
    </location>
</feature>
<dbReference type="CDD" id="cd16961">
    <property type="entry name" value="RMtype1_S_TRD-CR_like"/>
    <property type="match status" value="1"/>
</dbReference>
<dbReference type="SUPFAM" id="SSF116734">
    <property type="entry name" value="DNA methylase specificity domain"/>
    <property type="match status" value="2"/>
</dbReference>
<dbReference type="InterPro" id="IPR044946">
    <property type="entry name" value="Restrct_endonuc_typeI_TRD_sf"/>
</dbReference>
<dbReference type="EMBL" id="BAABFA010000014">
    <property type="protein sequence ID" value="GAA4466884.1"/>
    <property type="molecule type" value="Genomic_DNA"/>
</dbReference>
<dbReference type="PANTHER" id="PTHR30408:SF13">
    <property type="entry name" value="TYPE I RESTRICTION ENZYME HINDI SPECIFICITY SUBUNIT"/>
    <property type="match status" value="1"/>
</dbReference>
<evidence type="ECO:0000256" key="2">
    <source>
        <dbReference type="ARBA" id="ARBA00022747"/>
    </source>
</evidence>
<accession>A0ABP8NGC0</accession>
<evidence type="ECO:0000313" key="5">
    <source>
        <dbReference type="EMBL" id="GAA4466884.1"/>
    </source>
</evidence>
<evidence type="ECO:0000256" key="1">
    <source>
        <dbReference type="ARBA" id="ARBA00010923"/>
    </source>
</evidence>
<keyword evidence="5" id="KW-0255">Endonuclease</keyword>
<proteinExistence type="inferred from homology"/>
<dbReference type="CDD" id="cd17287">
    <property type="entry name" value="RMtype1_S_EcoN10ORF171P_TRD2-CR2_like"/>
    <property type="match status" value="1"/>
</dbReference>
<comment type="similarity">
    <text evidence="1">Belongs to the type-I restriction system S methylase family.</text>
</comment>
<dbReference type="InterPro" id="IPR052021">
    <property type="entry name" value="Type-I_RS_S_subunit"/>
</dbReference>